<sequence>MMKAIKVMARDSMPRRFQVPAKYWFGVINRSVEAEMGLLEKLVRPGDHVIDVGANRGIYTYRLWRLGARVEVFEPNPACLGVLTSWAAGKPGIAVHPVALSSQAGSASLRVPVDEAGIAHDASGSIEHGGFANAREQDVSMRTLDSFGFTDIGFIKIDVEGHEHSVIEGAVATFAASRPALLVEIEQRHNSRTIADVFGQIASLGYDGYFLAAGKLTALKDFEACRDQAAERFGVANQTYVNNFLFLHRERVATGRYEALLRDVVST</sequence>
<evidence type="ECO:0000313" key="2">
    <source>
        <dbReference type="EMBL" id="MBB4004829.1"/>
    </source>
</evidence>
<protein>
    <submittedName>
        <fullName evidence="2">FkbM family methyltransferase</fullName>
    </submittedName>
</protein>
<dbReference type="InterPro" id="IPR006342">
    <property type="entry name" value="FkbM_mtfrase"/>
</dbReference>
<dbReference type="EMBL" id="JACIEM010000005">
    <property type="protein sequence ID" value="MBB4004829.1"/>
    <property type="molecule type" value="Genomic_DNA"/>
</dbReference>
<accession>A0A7W6HGJ4</accession>
<keyword evidence="3" id="KW-1185">Reference proteome</keyword>
<dbReference type="PANTHER" id="PTHR34203">
    <property type="entry name" value="METHYLTRANSFERASE, FKBM FAMILY PROTEIN"/>
    <property type="match status" value="1"/>
</dbReference>
<comment type="caution">
    <text evidence="2">The sequence shown here is derived from an EMBL/GenBank/DDBJ whole genome shotgun (WGS) entry which is preliminary data.</text>
</comment>
<keyword evidence="2" id="KW-0489">Methyltransferase</keyword>
<dbReference type="PANTHER" id="PTHR34203:SF15">
    <property type="entry name" value="SLL1173 PROTEIN"/>
    <property type="match status" value="1"/>
</dbReference>
<dbReference type="GO" id="GO:0008168">
    <property type="term" value="F:methyltransferase activity"/>
    <property type="evidence" value="ECO:0007669"/>
    <property type="project" value="UniProtKB-KW"/>
</dbReference>
<dbReference type="GO" id="GO:0032259">
    <property type="term" value="P:methylation"/>
    <property type="evidence" value="ECO:0007669"/>
    <property type="project" value="UniProtKB-KW"/>
</dbReference>
<keyword evidence="2" id="KW-0808">Transferase</keyword>
<dbReference type="SUPFAM" id="SSF53335">
    <property type="entry name" value="S-adenosyl-L-methionine-dependent methyltransferases"/>
    <property type="match status" value="1"/>
</dbReference>
<dbReference type="InterPro" id="IPR029063">
    <property type="entry name" value="SAM-dependent_MTases_sf"/>
</dbReference>
<reference evidence="2 3" key="1">
    <citation type="submission" date="2020-08" db="EMBL/GenBank/DDBJ databases">
        <title>Genomic Encyclopedia of Type Strains, Phase IV (KMG-IV): sequencing the most valuable type-strain genomes for metagenomic binning, comparative biology and taxonomic classification.</title>
        <authorList>
            <person name="Goeker M."/>
        </authorList>
    </citation>
    <scope>NUCLEOTIDE SEQUENCE [LARGE SCALE GENOMIC DNA]</scope>
    <source>
        <strain evidence="2 3">DSM 103570</strain>
    </source>
</reference>
<dbReference type="Gene3D" id="3.40.50.150">
    <property type="entry name" value="Vaccinia Virus protein VP39"/>
    <property type="match status" value="1"/>
</dbReference>
<evidence type="ECO:0000259" key="1">
    <source>
        <dbReference type="Pfam" id="PF05050"/>
    </source>
</evidence>
<organism evidence="2 3">
    <name type="scientific">Aurantimonas endophytica</name>
    <dbReference type="NCBI Taxonomy" id="1522175"/>
    <lineage>
        <taxon>Bacteria</taxon>
        <taxon>Pseudomonadati</taxon>
        <taxon>Pseudomonadota</taxon>
        <taxon>Alphaproteobacteria</taxon>
        <taxon>Hyphomicrobiales</taxon>
        <taxon>Aurantimonadaceae</taxon>
        <taxon>Aurantimonas</taxon>
    </lineage>
</organism>
<dbReference type="InterPro" id="IPR052514">
    <property type="entry name" value="SAM-dependent_MTase"/>
</dbReference>
<dbReference type="AlphaFoldDB" id="A0A7W6HGJ4"/>
<name>A0A7W6HGJ4_9HYPH</name>
<evidence type="ECO:0000313" key="3">
    <source>
        <dbReference type="Proteomes" id="UP000588647"/>
    </source>
</evidence>
<dbReference type="Pfam" id="PF05050">
    <property type="entry name" value="Methyltransf_21"/>
    <property type="match status" value="1"/>
</dbReference>
<dbReference type="RefSeq" id="WP_183210397.1">
    <property type="nucleotide sequence ID" value="NZ_JAAAMM010000005.1"/>
</dbReference>
<feature type="domain" description="Methyltransferase FkbM" evidence="1">
    <location>
        <begin position="51"/>
        <end position="206"/>
    </location>
</feature>
<dbReference type="NCBIfam" id="TIGR01444">
    <property type="entry name" value="fkbM_fam"/>
    <property type="match status" value="1"/>
</dbReference>
<dbReference type="Proteomes" id="UP000588647">
    <property type="component" value="Unassembled WGS sequence"/>
</dbReference>
<gene>
    <name evidence="2" type="ORF">GGR03_003924</name>
</gene>
<proteinExistence type="predicted"/>